<feature type="transmembrane region" description="Helical" evidence="8">
    <location>
        <begin position="255"/>
        <end position="276"/>
    </location>
</feature>
<dbReference type="GO" id="GO:0022857">
    <property type="term" value="F:transmembrane transporter activity"/>
    <property type="evidence" value="ECO:0007669"/>
    <property type="project" value="InterPro"/>
</dbReference>
<evidence type="ECO:0000256" key="3">
    <source>
        <dbReference type="ARBA" id="ARBA00022448"/>
    </source>
</evidence>
<dbReference type="InterPro" id="IPR000060">
    <property type="entry name" value="BCCT_transptr"/>
</dbReference>
<protein>
    <submittedName>
        <fullName evidence="9">BCCT family transporter</fullName>
    </submittedName>
</protein>
<evidence type="ECO:0000313" key="10">
    <source>
        <dbReference type="Proteomes" id="UP000754644"/>
    </source>
</evidence>
<evidence type="ECO:0000256" key="5">
    <source>
        <dbReference type="ARBA" id="ARBA00022692"/>
    </source>
</evidence>
<proteinExistence type="inferred from homology"/>
<keyword evidence="3" id="KW-0813">Transport</keyword>
<dbReference type="GO" id="GO:0005886">
    <property type="term" value="C:plasma membrane"/>
    <property type="evidence" value="ECO:0007669"/>
    <property type="project" value="UniProtKB-SubCell"/>
</dbReference>
<evidence type="ECO:0000256" key="8">
    <source>
        <dbReference type="SAM" id="Phobius"/>
    </source>
</evidence>
<organism evidence="9 10">
    <name type="scientific">SAR86 cluster bacterium</name>
    <dbReference type="NCBI Taxonomy" id="2030880"/>
    <lineage>
        <taxon>Bacteria</taxon>
        <taxon>Pseudomonadati</taxon>
        <taxon>Pseudomonadota</taxon>
        <taxon>Gammaproteobacteria</taxon>
        <taxon>SAR86 cluster</taxon>
    </lineage>
</organism>
<dbReference type="EMBL" id="JABMOJ010000211">
    <property type="protein sequence ID" value="NQV64842.1"/>
    <property type="molecule type" value="Genomic_DNA"/>
</dbReference>
<gene>
    <name evidence="9" type="ORF">HQ497_05690</name>
</gene>
<feature type="transmembrane region" description="Helical" evidence="8">
    <location>
        <begin position="335"/>
        <end position="359"/>
    </location>
</feature>
<feature type="transmembrane region" description="Helical" evidence="8">
    <location>
        <begin position="288"/>
        <end position="308"/>
    </location>
</feature>
<comment type="subcellular location">
    <subcellularLocation>
        <location evidence="1">Cell membrane</location>
        <topology evidence="1">Multi-pass membrane protein</topology>
    </subcellularLocation>
</comment>
<reference evidence="9" key="1">
    <citation type="submission" date="2020-05" db="EMBL/GenBank/DDBJ databases">
        <title>Sulfur intermediates as new biogeochemical hubs in an aquatic model microbial ecosystem.</title>
        <authorList>
            <person name="Vigneron A."/>
        </authorList>
    </citation>
    <scope>NUCLEOTIDE SEQUENCE</scope>
    <source>
        <strain evidence="9">Bin.250</strain>
    </source>
</reference>
<comment type="caution">
    <text evidence="9">The sequence shown here is derived from an EMBL/GenBank/DDBJ whole genome shotgun (WGS) entry which is preliminary data.</text>
</comment>
<dbReference type="Proteomes" id="UP000754644">
    <property type="component" value="Unassembled WGS sequence"/>
</dbReference>
<evidence type="ECO:0000256" key="7">
    <source>
        <dbReference type="ARBA" id="ARBA00023136"/>
    </source>
</evidence>
<feature type="transmembrane region" description="Helical" evidence="8">
    <location>
        <begin position="468"/>
        <end position="487"/>
    </location>
</feature>
<evidence type="ECO:0000256" key="2">
    <source>
        <dbReference type="ARBA" id="ARBA00005658"/>
    </source>
</evidence>
<evidence type="ECO:0000256" key="1">
    <source>
        <dbReference type="ARBA" id="ARBA00004651"/>
    </source>
</evidence>
<feature type="transmembrane region" description="Helical" evidence="8">
    <location>
        <begin position="371"/>
        <end position="395"/>
    </location>
</feature>
<keyword evidence="6 8" id="KW-1133">Transmembrane helix</keyword>
<feature type="transmembrane region" description="Helical" evidence="8">
    <location>
        <begin position="38"/>
        <end position="57"/>
    </location>
</feature>
<evidence type="ECO:0000256" key="6">
    <source>
        <dbReference type="ARBA" id="ARBA00022989"/>
    </source>
</evidence>
<feature type="transmembrane region" description="Helical" evidence="8">
    <location>
        <begin position="493"/>
        <end position="513"/>
    </location>
</feature>
<feature type="transmembrane region" description="Helical" evidence="8">
    <location>
        <begin position="415"/>
        <end position="441"/>
    </location>
</feature>
<feature type="transmembrane region" description="Helical" evidence="8">
    <location>
        <begin position="77"/>
        <end position="95"/>
    </location>
</feature>
<keyword evidence="7 8" id="KW-0472">Membrane</keyword>
<evidence type="ECO:0000256" key="4">
    <source>
        <dbReference type="ARBA" id="ARBA00022475"/>
    </source>
</evidence>
<feature type="transmembrane region" description="Helical" evidence="8">
    <location>
        <begin position="209"/>
        <end position="235"/>
    </location>
</feature>
<dbReference type="AlphaFoldDB" id="A0A972VXF9"/>
<accession>A0A972VXF9</accession>
<keyword evidence="5 8" id="KW-0812">Transmembrane</keyword>
<sequence length="522" mass="56929">MKTSSVTASETVDESVDIGHELGEDNIEVLGLDIHNPVFAISALSVIALVTTTLLYPALAAELFLGMKTWVTSTFDWFFLISANFFILFCIAIAASRFGKIRLGGPDAKPQYNYGGWLAMLFAAGVGIGLMFFGVYEPLTHTLNSPLGIDPQNIAVAREAGMSATIFHWGLHAWAIYGLVGLALAFFCFNRQMPLTLRSAFFPLFGKAVWGPFGHFIDVMAVLATIFGLSTSLGFGAEQIAAGLHHLFNIPASNLTKILLIVVIMIMALISVIAGLDKGIKRLSELNMGMATMLCLFVLVTGPTLLIFEQLWHTTINYLVYLPRFSNWIDRTDTAFYHGWTIFYLAWWISWSPFVGMFIARISYGRTIREFFAWVLLMPTIISIIWMSTLGGTGLDQYFNLGVKALAEMPPELSLYVMLEGLPFAGIVSAISVVLIAIFFVTSADSGSLVIDTMTAGGKMNAPVVQRIFWCTATGLVAIALLVGGGMASLQALTIAIGLPFCLVLLLMTVSLYKGLKEEPVP</sequence>
<keyword evidence="4" id="KW-1003">Cell membrane</keyword>
<feature type="transmembrane region" description="Helical" evidence="8">
    <location>
        <begin position="166"/>
        <end position="189"/>
    </location>
</feature>
<dbReference type="PANTHER" id="PTHR30047">
    <property type="entry name" value="HIGH-AFFINITY CHOLINE TRANSPORT PROTEIN-RELATED"/>
    <property type="match status" value="1"/>
</dbReference>
<name>A0A972VXF9_9GAMM</name>
<dbReference type="NCBIfam" id="TIGR00842">
    <property type="entry name" value="bcct"/>
    <property type="match status" value="1"/>
</dbReference>
<dbReference type="PANTHER" id="PTHR30047:SF7">
    <property type="entry name" value="HIGH-AFFINITY CHOLINE TRANSPORT PROTEIN"/>
    <property type="match status" value="1"/>
</dbReference>
<feature type="transmembrane region" description="Helical" evidence="8">
    <location>
        <begin position="116"/>
        <end position="136"/>
    </location>
</feature>
<evidence type="ECO:0000313" key="9">
    <source>
        <dbReference type="EMBL" id="NQV64842.1"/>
    </source>
</evidence>
<comment type="similarity">
    <text evidence="2">Belongs to the BCCT transporter (TC 2.A.15) family.</text>
</comment>
<dbReference type="Pfam" id="PF02028">
    <property type="entry name" value="BCCT"/>
    <property type="match status" value="1"/>
</dbReference>